<accession>A0A6S7F4I9</accession>
<proteinExistence type="predicted"/>
<protein>
    <submittedName>
        <fullName evidence="2">Uncharacterized protein</fullName>
    </submittedName>
</protein>
<dbReference type="EMBL" id="CADILH010000006">
    <property type="protein sequence ID" value="CAB3934461.1"/>
    <property type="molecule type" value="Genomic_DNA"/>
</dbReference>
<dbReference type="Proteomes" id="UP000494183">
    <property type="component" value="Unassembled WGS sequence"/>
</dbReference>
<evidence type="ECO:0000313" key="3">
    <source>
        <dbReference type="Proteomes" id="UP000494183"/>
    </source>
</evidence>
<dbReference type="RefSeq" id="WP_175201167.1">
    <property type="nucleotide sequence ID" value="NZ_CADILH010000006.1"/>
</dbReference>
<evidence type="ECO:0000313" key="2">
    <source>
        <dbReference type="EMBL" id="CAB3934461.1"/>
    </source>
</evidence>
<organism evidence="2 3">
    <name type="scientific">Achromobacter insolitus</name>
    <dbReference type="NCBI Taxonomy" id="217204"/>
    <lineage>
        <taxon>Bacteria</taxon>
        <taxon>Pseudomonadati</taxon>
        <taxon>Pseudomonadota</taxon>
        <taxon>Betaproteobacteria</taxon>
        <taxon>Burkholderiales</taxon>
        <taxon>Alcaligenaceae</taxon>
        <taxon>Achromobacter</taxon>
    </lineage>
</organism>
<evidence type="ECO:0000256" key="1">
    <source>
        <dbReference type="SAM" id="MobiDB-lite"/>
    </source>
</evidence>
<name>A0A6S7F4I9_9BURK</name>
<dbReference type="AlphaFoldDB" id="A0A6S7F4I9"/>
<sequence length="53" mass="6028">MRPHNGWWRSSSEPRRWIDLVQEAAPRWVDGKSRQAPQQPVALAGKPVQTPAP</sequence>
<feature type="region of interest" description="Disordered" evidence="1">
    <location>
        <begin position="28"/>
        <end position="53"/>
    </location>
</feature>
<gene>
    <name evidence="2" type="ORF">LMG6000_03707</name>
</gene>
<keyword evidence="3" id="KW-1185">Reference proteome</keyword>
<reference evidence="2 3" key="1">
    <citation type="submission" date="2020-04" db="EMBL/GenBank/DDBJ databases">
        <authorList>
            <person name="De Canck E."/>
        </authorList>
    </citation>
    <scope>NUCLEOTIDE SEQUENCE [LARGE SCALE GENOMIC DNA]</scope>
    <source>
        <strain evidence="2 3">LMG 6000</strain>
    </source>
</reference>